<proteinExistence type="predicted"/>
<evidence type="ECO:0000256" key="1">
    <source>
        <dbReference type="SAM" id="SignalP"/>
    </source>
</evidence>
<dbReference type="RefSeq" id="WP_144311053.1">
    <property type="nucleotide sequence ID" value="NZ_VMNK01000018.1"/>
</dbReference>
<keyword evidence="3" id="KW-1185">Reference proteome</keyword>
<gene>
    <name evidence="2" type="ORF">FHP91_18900</name>
</gene>
<comment type="caution">
    <text evidence="2">The sequence shown here is derived from an EMBL/GenBank/DDBJ whole genome shotgun (WGS) entry which is preliminary data.</text>
</comment>
<keyword evidence="1" id="KW-0732">Signal</keyword>
<evidence type="ECO:0000313" key="2">
    <source>
        <dbReference type="EMBL" id="TVO51965.1"/>
    </source>
</evidence>
<dbReference type="EMBL" id="VMNK01000018">
    <property type="protein sequence ID" value="TVO51965.1"/>
    <property type="molecule type" value="Genomic_DNA"/>
</dbReference>
<protein>
    <submittedName>
        <fullName evidence="2">Uncharacterized protein</fullName>
    </submittedName>
</protein>
<evidence type="ECO:0000313" key="3">
    <source>
        <dbReference type="Proteomes" id="UP000319502"/>
    </source>
</evidence>
<reference evidence="2 3" key="1">
    <citation type="submission" date="2019-07" db="EMBL/GenBank/DDBJ databases">
        <title>The pathways for chlorine oxyanion respiration interact through the shared metabolite chlorate.</title>
        <authorList>
            <person name="Barnum T.P."/>
            <person name="Cheng Y."/>
            <person name="Hill K.A."/>
            <person name="Lucas L.N."/>
            <person name="Carlson H.K."/>
            <person name="Coates J.D."/>
        </authorList>
    </citation>
    <scope>NUCLEOTIDE SEQUENCE [LARGE SCALE GENOMIC DNA]</scope>
    <source>
        <strain evidence="2 3">SFB-3</strain>
    </source>
</reference>
<feature type="signal peptide" evidence="1">
    <location>
        <begin position="1"/>
        <end position="20"/>
    </location>
</feature>
<organism evidence="2 3">
    <name type="scientific">Denitromonas halophila</name>
    <dbReference type="NCBI Taxonomy" id="1629404"/>
    <lineage>
        <taxon>Bacteria</taxon>
        <taxon>Pseudomonadati</taxon>
        <taxon>Pseudomonadota</taxon>
        <taxon>Betaproteobacteria</taxon>
        <taxon>Rhodocyclales</taxon>
        <taxon>Zoogloeaceae</taxon>
        <taxon>Denitromonas</taxon>
    </lineage>
</organism>
<accession>A0A557QGC5</accession>
<feature type="chain" id="PRO_5022164181" evidence="1">
    <location>
        <begin position="21"/>
        <end position="278"/>
    </location>
</feature>
<dbReference type="Proteomes" id="UP000319502">
    <property type="component" value="Unassembled WGS sequence"/>
</dbReference>
<sequence length="278" mass="30255">MKRSLCALLLGCASLGTAQAQHTHAAPLAPEAAPTPWSRAPLLLAARGGGRGAASIVVQNISSQAVTVFAPGGDPARLKLDYPAAAGRTAIQPSGATMGNYHWVQAREERDTTVRVASTVWYFNNPGDAPTQLLTQPKSELEIVPTPLPREHGHYRESERWRFLVRWQGKPLADHPVTMETEFGSRSTLFTNAHGVATIIFPRDFDPEKAQAAHDRPKAGFVLSTTHHAANRQFMTAFNHTYSPEPERSRSLAWGAAFSTLGALIAFPLLRRKEATHG</sequence>
<name>A0A557QGC5_9RHOO</name>
<dbReference type="AlphaFoldDB" id="A0A557QGC5"/>
<dbReference type="OrthoDB" id="8557099at2"/>